<evidence type="ECO:0000256" key="1">
    <source>
        <dbReference type="ARBA" id="ARBA00001974"/>
    </source>
</evidence>
<protein>
    <submittedName>
        <fullName evidence="7">Monomeric sarcosine oxidase</fullName>
    </submittedName>
</protein>
<dbReference type="Pfam" id="PF01266">
    <property type="entry name" value="DAO"/>
    <property type="match status" value="1"/>
</dbReference>
<keyword evidence="5" id="KW-0812">Transmembrane</keyword>
<evidence type="ECO:0000256" key="2">
    <source>
        <dbReference type="ARBA" id="ARBA00022630"/>
    </source>
</evidence>
<comment type="cofactor">
    <cofactor evidence="1">
        <name>FAD</name>
        <dbReference type="ChEBI" id="CHEBI:57692"/>
    </cofactor>
</comment>
<dbReference type="STRING" id="1236970.JCM9140_1583"/>
<sequence>MKRHFDVIIIGAGSMGMAAGYYLAKQGVTTLLVDAFDPPHTEGSHHGDTRIIRHAYGEGRGYVPLALRAQQLWDELQNETHHNIFTKTRVLGFGPKNDSAFIDEAIESAKQYSLPIEVLDATEVQNRWSGVKLPDDYHAIFEPESGVLFSENCIRAYRELALAHGATILPNTPVEDVTVGENSVSIQTDKGLFTANKLILSSGAWNSKWFAKLDLNVPIEPRRQTIGWFEADEMLYSSTTFPAFTAVSSIGMYYGFPSFDGSGVKIGRHDYGQPVDPDKVDRQFGIYPEDEAYTREFLERYMPQAAGSLKRGRVCMYTNTPDEHFVIDLHPFYKHVVLAAGFSGHGFKFASVIGEVLSQLALTGKTKHDLSLFSITRPALQQSSRNN</sequence>
<feature type="domain" description="FAD dependent oxidoreductase" evidence="6">
    <location>
        <begin position="6"/>
        <end position="360"/>
    </location>
</feature>
<dbReference type="RefSeq" id="WP_034744203.1">
    <property type="nucleotide sequence ID" value="NZ_BAUT01000011.1"/>
</dbReference>
<dbReference type="InterPro" id="IPR045170">
    <property type="entry name" value="MTOX"/>
</dbReference>
<dbReference type="Gene3D" id="3.50.50.60">
    <property type="entry name" value="FAD/NAD(P)-binding domain"/>
    <property type="match status" value="1"/>
</dbReference>
<organism evidence="7 8">
    <name type="scientific">Halalkalibacter wakoensis JCM 9140</name>
    <dbReference type="NCBI Taxonomy" id="1236970"/>
    <lineage>
        <taxon>Bacteria</taxon>
        <taxon>Bacillati</taxon>
        <taxon>Bacillota</taxon>
        <taxon>Bacilli</taxon>
        <taxon>Bacillales</taxon>
        <taxon>Bacillaceae</taxon>
        <taxon>Halalkalibacter</taxon>
    </lineage>
</organism>
<dbReference type="Gene3D" id="3.30.9.10">
    <property type="entry name" value="D-Amino Acid Oxidase, subunit A, domain 2"/>
    <property type="match status" value="1"/>
</dbReference>
<dbReference type="InterPro" id="IPR006076">
    <property type="entry name" value="FAD-dep_OxRdtase"/>
</dbReference>
<dbReference type="PANTHER" id="PTHR10961">
    <property type="entry name" value="PEROXISOMAL SARCOSINE OXIDASE"/>
    <property type="match status" value="1"/>
</dbReference>
<dbReference type="GO" id="GO:0050660">
    <property type="term" value="F:flavin adenine dinucleotide binding"/>
    <property type="evidence" value="ECO:0007669"/>
    <property type="project" value="InterPro"/>
</dbReference>
<feature type="transmembrane region" description="Helical" evidence="5">
    <location>
        <begin position="7"/>
        <end position="24"/>
    </location>
</feature>
<keyword evidence="5" id="KW-0472">Membrane</keyword>
<keyword evidence="4" id="KW-0560">Oxidoreductase</keyword>
<accession>W4Q0H7</accession>
<evidence type="ECO:0000313" key="7">
    <source>
        <dbReference type="EMBL" id="GAE25581.1"/>
    </source>
</evidence>
<proteinExistence type="predicted"/>
<dbReference type="SUPFAM" id="SSF51905">
    <property type="entry name" value="FAD/NAD(P)-binding domain"/>
    <property type="match status" value="1"/>
</dbReference>
<dbReference type="EMBL" id="BAUT01000011">
    <property type="protein sequence ID" value="GAE25581.1"/>
    <property type="molecule type" value="Genomic_DNA"/>
</dbReference>
<dbReference type="InterPro" id="IPR036188">
    <property type="entry name" value="FAD/NAD-bd_sf"/>
</dbReference>
<evidence type="ECO:0000256" key="3">
    <source>
        <dbReference type="ARBA" id="ARBA00022827"/>
    </source>
</evidence>
<evidence type="ECO:0000256" key="5">
    <source>
        <dbReference type="SAM" id="Phobius"/>
    </source>
</evidence>
<gene>
    <name evidence="7" type="ORF">JCM9140_1583</name>
</gene>
<keyword evidence="8" id="KW-1185">Reference proteome</keyword>
<dbReference type="Proteomes" id="UP000018890">
    <property type="component" value="Unassembled WGS sequence"/>
</dbReference>
<dbReference type="PANTHER" id="PTHR10961:SF7">
    <property type="entry name" value="FAD DEPENDENT OXIDOREDUCTASE DOMAIN-CONTAINING PROTEIN"/>
    <property type="match status" value="1"/>
</dbReference>
<keyword evidence="3" id="KW-0274">FAD</keyword>
<evidence type="ECO:0000259" key="6">
    <source>
        <dbReference type="Pfam" id="PF01266"/>
    </source>
</evidence>
<dbReference type="OrthoDB" id="9794226at2"/>
<dbReference type="SUPFAM" id="SSF54373">
    <property type="entry name" value="FAD-linked reductases, C-terminal domain"/>
    <property type="match status" value="1"/>
</dbReference>
<evidence type="ECO:0000256" key="4">
    <source>
        <dbReference type="ARBA" id="ARBA00023002"/>
    </source>
</evidence>
<dbReference type="GO" id="GO:0008115">
    <property type="term" value="F:sarcosine oxidase activity"/>
    <property type="evidence" value="ECO:0007669"/>
    <property type="project" value="TreeGrafter"/>
</dbReference>
<evidence type="ECO:0000313" key="8">
    <source>
        <dbReference type="Proteomes" id="UP000018890"/>
    </source>
</evidence>
<keyword evidence="2" id="KW-0285">Flavoprotein</keyword>
<comment type="caution">
    <text evidence="7">The sequence shown here is derived from an EMBL/GenBank/DDBJ whole genome shotgun (WGS) entry which is preliminary data.</text>
</comment>
<dbReference type="NCBIfam" id="NF008425">
    <property type="entry name" value="PRK11259.1"/>
    <property type="match status" value="1"/>
</dbReference>
<name>W4Q0H7_9BACI</name>
<dbReference type="AlphaFoldDB" id="W4Q0H7"/>
<keyword evidence="5" id="KW-1133">Transmembrane helix</keyword>
<dbReference type="GO" id="GO:0005829">
    <property type="term" value="C:cytosol"/>
    <property type="evidence" value="ECO:0007669"/>
    <property type="project" value="TreeGrafter"/>
</dbReference>
<reference evidence="7" key="1">
    <citation type="journal article" date="2014" name="Genome Announc.">
        <title>Draft Genome Sequences of Three Alkaliphilic Bacillus Strains, Bacillus wakoensis JCM 9140T, Bacillus akibai JCM 9157T, and Bacillus hemicellulosilyticus JCM 9152T.</title>
        <authorList>
            <person name="Yuki M."/>
            <person name="Oshima K."/>
            <person name="Suda W."/>
            <person name="Oshida Y."/>
            <person name="Kitamura K."/>
            <person name="Iida T."/>
            <person name="Hattori M."/>
            <person name="Ohkuma M."/>
        </authorList>
    </citation>
    <scope>NUCLEOTIDE SEQUENCE [LARGE SCALE GENOMIC DNA]</scope>
    <source>
        <strain evidence="7">JCM 9140</strain>
    </source>
</reference>